<dbReference type="NCBIfam" id="NF003701">
    <property type="entry name" value="PRK05318.1"/>
    <property type="match status" value="1"/>
</dbReference>
<gene>
    <name evidence="4" type="ORF">GCM10017083_36110</name>
</gene>
<keyword evidence="1" id="KW-0378">Hydrolase</keyword>
<evidence type="ECO:0000256" key="2">
    <source>
        <dbReference type="SAM" id="MobiDB-lite"/>
    </source>
</evidence>
<dbReference type="RefSeq" id="WP_189992185.1">
    <property type="nucleotide sequence ID" value="NZ_BMZS01000008.1"/>
</dbReference>
<dbReference type="SUPFAM" id="SSF109604">
    <property type="entry name" value="HD-domain/PDEase-like"/>
    <property type="match status" value="1"/>
</dbReference>
<accession>A0A918XU28</accession>
<dbReference type="GO" id="GO:0008832">
    <property type="term" value="F:dGTPase activity"/>
    <property type="evidence" value="ECO:0007669"/>
    <property type="project" value="TreeGrafter"/>
</dbReference>
<name>A0A918XU28_9PROT</name>
<dbReference type="Gene3D" id="1.10.3210.10">
    <property type="entry name" value="Hypothetical protein af1432"/>
    <property type="match status" value="1"/>
</dbReference>
<dbReference type="PANTHER" id="PTHR11373">
    <property type="entry name" value="DEOXYNUCLEOSIDE TRIPHOSPHATE TRIPHOSPHOHYDROLASE"/>
    <property type="match status" value="1"/>
</dbReference>
<dbReference type="Proteomes" id="UP000630353">
    <property type="component" value="Unassembled WGS sequence"/>
</dbReference>
<evidence type="ECO:0000313" key="5">
    <source>
        <dbReference type="Proteomes" id="UP000630353"/>
    </source>
</evidence>
<feature type="domain" description="HD" evidence="3">
    <location>
        <begin position="62"/>
        <end position="240"/>
    </location>
</feature>
<dbReference type="PROSITE" id="PS51831">
    <property type="entry name" value="HD"/>
    <property type="match status" value="1"/>
</dbReference>
<dbReference type="InterPro" id="IPR003607">
    <property type="entry name" value="HD/PDEase_dom"/>
</dbReference>
<sequence>MSAAAGPERFEERRQPEPSRPDDVRNPFERDKGRVIHSAAFRRLQGKTQVMGTSEGDFHRTRLTHSIEVGQIGEGILLKLSRTVTDPAARAWLPDRSLVLATCHAHDLGHPPYGHDGEVAIHGKMKDDDGFEGNGQTLRVLTRLEKYRAKGVGLNPTRRLLLAVLKYPVPYSAASVHVPPGVDRPPKCYMDTECDTVDWILEPFADDDRHRFTSMDADGRPLFKSFDCSIMDCADDIAYAVHDLEDAIGRRMVIRDQFEAALDADDDGLDFDALTRLGLSMDRDTLQRLLFSAYSHDRKQAIAALVNFFVTHVTLVEIEGLAHPLLRWNAALPPEVRSLCDFLMDFTRRHVIRTAEVVQLRRKGRRLIAAMFDEFLTAPEELIPRSFWDGLDPSESVRRRVCDYVAGMTDAYAERVWRRLFEPGYGNSTDEL</sequence>
<evidence type="ECO:0000313" key="4">
    <source>
        <dbReference type="EMBL" id="GHD56221.1"/>
    </source>
</evidence>
<dbReference type="Pfam" id="PF01966">
    <property type="entry name" value="HD"/>
    <property type="match status" value="1"/>
</dbReference>
<dbReference type="InterPro" id="IPR050135">
    <property type="entry name" value="dGTPase-like"/>
</dbReference>
<dbReference type="InterPro" id="IPR026875">
    <property type="entry name" value="PHydrolase_assoc_dom"/>
</dbReference>
<feature type="compositionally biased region" description="Basic and acidic residues" evidence="2">
    <location>
        <begin position="8"/>
        <end position="32"/>
    </location>
</feature>
<organism evidence="4 5">
    <name type="scientific">Thalassobaculum fulvum</name>
    <dbReference type="NCBI Taxonomy" id="1633335"/>
    <lineage>
        <taxon>Bacteria</taxon>
        <taxon>Pseudomonadati</taxon>
        <taxon>Pseudomonadota</taxon>
        <taxon>Alphaproteobacteria</taxon>
        <taxon>Rhodospirillales</taxon>
        <taxon>Thalassobaculaceae</taxon>
        <taxon>Thalassobaculum</taxon>
    </lineage>
</organism>
<protein>
    <submittedName>
        <fullName evidence="4">Deoxyguanosinetriphosphate triphosphohydrolase-like protein 2</fullName>
    </submittedName>
</protein>
<reference evidence="4" key="1">
    <citation type="journal article" date="2014" name="Int. J. Syst. Evol. Microbiol.">
        <title>Complete genome sequence of Corynebacterium casei LMG S-19264T (=DSM 44701T), isolated from a smear-ripened cheese.</title>
        <authorList>
            <consortium name="US DOE Joint Genome Institute (JGI-PGF)"/>
            <person name="Walter F."/>
            <person name="Albersmeier A."/>
            <person name="Kalinowski J."/>
            <person name="Ruckert C."/>
        </authorList>
    </citation>
    <scope>NUCLEOTIDE SEQUENCE</scope>
    <source>
        <strain evidence="4">KCTC 42651</strain>
    </source>
</reference>
<dbReference type="NCBIfam" id="TIGR01353">
    <property type="entry name" value="dGTP_triPase"/>
    <property type="match status" value="1"/>
</dbReference>
<dbReference type="GO" id="GO:0006203">
    <property type="term" value="P:dGTP catabolic process"/>
    <property type="evidence" value="ECO:0007669"/>
    <property type="project" value="TreeGrafter"/>
</dbReference>
<feature type="region of interest" description="Disordered" evidence="2">
    <location>
        <begin position="1"/>
        <end position="32"/>
    </location>
</feature>
<dbReference type="InterPro" id="IPR006674">
    <property type="entry name" value="HD_domain"/>
</dbReference>
<keyword evidence="5" id="KW-1185">Reference proteome</keyword>
<comment type="caution">
    <text evidence="4">The sequence shown here is derived from an EMBL/GenBank/DDBJ whole genome shotgun (WGS) entry which is preliminary data.</text>
</comment>
<dbReference type="CDD" id="cd00077">
    <property type="entry name" value="HDc"/>
    <property type="match status" value="1"/>
</dbReference>
<dbReference type="AlphaFoldDB" id="A0A918XU28"/>
<dbReference type="PANTHER" id="PTHR11373:SF40">
    <property type="entry name" value="DEOXYGUANOSINETRIPHOSPHATE TRIPHOSPHOHYDROLASE-LIKE PROTEIN 2"/>
    <property type="match status" value="1"/>
</dbReference>
<dbReference type="NCBIfam" id="NF041026">
    <property type="entry name" value="antiphage_dGTPase"/>
    <property type="match status" value="1"/>
</dbReference>
<reference evidence="4" key="2">
    <citation type="submission" date="2020-09" db="EMBL/GenBank/DDBJ databases">
        <authorList>
            <person name="Sun Q."/>
            <person name="Kim S."/>
        </authorList>
    </citation>
    <scope>NUCLEOTIDE SEQUENCE</scope>
    <source>
        <strain evidence="4">KCTC 42651</strain>
    </source>
</reference>
<evidence type="ECO:0000259" key="3">
    <source>
        <dbReference type="PROSITE" id="PS51831"/>
    </source>
</evidence>
<proteinExistence type="predicted"/>
<dbReference type="EMBL" id="BMZS01000008">
    <property type="protein sequence ID" value="GHD56221.1"/>
    <property type="molecule type" value="Genomic_DNA"/>
</dbReference>
<dbReference type="SMART" id="SM00471">
    <property type="entry name" value="HDc"/>
    <property type="match status" value="1"/>
</dbReference>
<dbReference type="Pfam" id="PF13286">
    <property type="entry name" value="HD_assoc"/>
    <property type="match status" value="1"/>
</dbReference>
<evidence type="ECO:0000256" key="1">
    <source>
        <dbReference type="ARBA" id="ARBA00022801"/>
    </source>
</evidence>
<dbReference type="InterPro" id="IPR006261">
    <property type="entry name" value="dGTPase"/>
</dbReference>